<sequence>MKMRNRVIASLVAVASAAVAVSTVTTVPASAYSPDPRVIQRDSALTVYCPCRFNDDIDGTYFQKDDGGVGSKVVFGNQSGYALAKVEFHPYDEVLWMYDVANDDDGLYYKVSYEGDGGRYGLYMPPGSSDIWDVKKVNLDIPEGRSVTITVYDDRGMTDWVSTIKATA</sequence>
<keyword evidence="3" id="KW-1185">Reference proteome</keyword>
<organism evidence="2 3">
    <name type="scientific">Streptomyces pactum</name>
    <dbReference type="NCBI Taxonomy" id="68249"/>
    <lineage>
        <taxon>Bacteria</taxon>
        <taxon>Bacillati</taxon>
        <taxon>Actinomycetota</taxon>
        <taxon>Actinomycetes</taxon>
        <taxon>Kitasatosporales</taxon>
        <taxon>Streptomycetaceae</taxon>
        <taxon>Streptomyces</taxon>
    </lineage>
</organism>
<name>A0A1S6J534_9ACTN</name>
<feature type="signal peptide" evidence="1">
    <location>
        <begin position="1"/>
        <end position="31"/>
    </location>
</feature>
<dbReference type="EMBL" id="CP019724">
    <property type="protein sequence ID" value="AQS66887.1"/>
    <property type="molecule type" value="Genomic_DNA"/>
</dbReference>
<reference evidence="2 3" key="1">
    <citation type="submission" date="2017-02" db="EMBL/GenBank/DDBJ databases">
        <title>Streptomyces pactum ACT12 Genome sequencing and assembly.</title>
        <authorList>
            <person name="Xue Q."/>
            <person name="Yan X."/>
            <person name="Jia L."/>
            <person name="Yan H."/>
        </authorList>
    </citation>
    <scope>NUCLEOTIDE SEQUENCE [LARGE SCALE GENOMIC DNA]</scope>
    <source>
        <strain evidence="2 3">ACT12</strain>
    </source>
</reference>
<evidence type="ECO:0008006" key="4">
    <source>
        <dbReference type="Google" id="ProtNLM"/>
    </source>
</evidence>
<evidence type="ECO:0000313" key="2">
    <source>
        <dbReference type="EMBL" id="AQS66887.1"/>
    </source>
</evidence>
<dbReference type="AlphaFoldDB" id="A0A1S6J534"/>
<dbReference type="KEGG" id="spac:B1H29_08090"/>
<dbReference type="OrthoDB" id="4303498at2"/>
<gene>
    <name evidence="2" type="ORF">B1H29_08090</name>
</gene>
<evidence type="ECO:0000313" key="3">
    <source>
        <dbReference type="Proteomes" id="UP000189443"/>
    </source>
</evidence>
<dbReference type="Proteomes" id="UP000189443">
    <property type="component" value="Chromosome"/>
</dbReference>
<protein>
    <recommendedName>
        <fullName evidence="4">Secreted protein</fullName>
    </recommendedName>
</protein>
<proteinExistence type="predicted"/>
<accession>A0A1S6J534</accession>
<evidence type="ECO:0000256" key="1">
    <source>
        <dbReference type="SAM" id="SignalP"/>
    </source>
</evidence>
<keyword evidence="1" id="KW-0732">Signal</keyword>
<feature type="chain" id="PRO_5010530805" description="Secreted protein" evidence="1">
    <location>
        <begin position="32"/>
        <end position="168"/>
    </location>
</feature>